<evidence type="ECO:0000313" key="1">
    <source>
        <dbReference type="EMBL" id="APZ54015.1"/>
    </source>
</evidence>
<organism evidence="1 2">
    <name type="scientific">Salipiger abyssi</name>
    <dbReference type="NCBI Taxonomy" id="1250539"/>
    <lineage>
        <taxon>Bacteria</taxon>
        <taxon>Pseudomonadati</taxon>
        <taxon>Pseudomonadota</taxon>
        <taxon>Alphaproteobacteria</taxon>
        <taxon>Rhodobacterales</taxon>
        <taxon>Roseobacteraceae</taxon>
        <taxon>Salipiger</taxon>
    </lineage>
</organism>
<sequence length="40" mass="4267">MRLERALSAFPPLHTLSPGLCQCSAPGGNVKAGIFGKRER</sequence>
<accession>A0A1P8UXB4</accession>
<gene>
    <name evidence="1" type="ORF">Ga0080574_TMP3681</name>
</gene>
<evidence type="ECO:0000313" key="2">
    <source>
        <dbReference type="Proteomes" id="UP000187059"/>
    </source>
</evidence>
<dbReference type="STRING" id="1250539.Ga0080574_TMP3681"/>
<dbReference type="KEGG" id="paby:Ga0080574_TMP3681"/>
<keyword evidence="2" id="KW-1185">Reference proteome</keyword>
<reference evidence="1 2" key="1">
    <citation type="submission" date="2016-04" db="EMBL/GenBank/DDBJ databases">
        <title>Deep-sea bacteria in the southern Pacific.</title>
        <authorList>
            <person name="Tang K."/>
        </authorList>
    </citation>
    <scope>NUCLEOTIDE SEQUENCE [LARGE SCALE GENOMIC DNA]</scope>
    <source>
        <strain evidence="1 2">JLT2014</strain>
    </source>
</reference>
<dbReference type="Proteomes" id="UP000187059">
    <property type="component" value="Chromosome"/>
</dbReference>
<dbReference type="AlphaFoldDB" id="A0A1P8UXB4"/>
<proteinExistence type="predicted"/>
<name>A0A1P8UXB4_9RHOB</name>
<protein>
    <submittedName>
        <fullName evidence="1">Uncharacterized protein</fullName>
    </submittedName>
</protein>
<dbReference type="EMBL" id="CP015093">
    <property type="protein sequence ID" value="APZ54015.1"/>
    <property type="molecule type" value="Genomic_DNA"/>
</dbReference>